<keyword evidence="2" id="KW-1185">Reference proteome</keyword>
<evidence type="ECO:0000313" key="2">
    <source>
        <dbReference type="Proteomes" id="UP000479000"/>
    </source>
</evidence>
<protein>
    <submittedName>
        <fullName evidence="1">Uncharacterized protein</fullName>
    </submittedName>
</protein>
<organism evidence="1 2">
    <name type="scientific">Nesidiocoris tenuis</name>
    <dbReference type="NCBI Taxonomy" id="355587"/>
    <lineage>
        <taxon>Eukaryota</taxon>
        <taxon>Metazoa</taxon>
        <taxon>Ecdysozoa</taxon>
        <taxon>Arthropoda</taxon>
        <taxon>Hexapoda</taxon>
        <taxon>Insecta</taxon>
        <taxon>Pterygota</taxon>
        <taxon>Neoptera</taxon>
        <taxon>Paraneoptera</taxon>
        <taxon>Hemiptera</taxon>
        <taxon>Heteroptera</taxon>
        <taxon>Panheteroptera</taxon>
        <taxon>Cimicomorpha</taxon>
        <taxon>Miridae</taxon>
        <taxon>Dicyphina</taxon>
        <taxon>Nesidiocoris</taxon>
    </lineage>
</organism>
<accession>A0A6H5GW53</accession>
<dbReference type="AlphaFoldDB" id="A0A6H5GW53"/>
<reference evidence="1 2" key="1">
    <citation type="submission" date="2020-02" db="EMBL/GenBank/DDBJ databases">
        <authorList>
            <person name="Ferguson B K."/>
        </authorList>
    </citation>
    <scope>NUCLEOTIDE SEQUENCE [LARGE SCALE GENOMIC DNA]</scope>
</reference>
<sequence>MSYWYHWIGFSTGNPVVPLVRADSGEKAPPIGPFTATVILYAISNPYRILLMVYLPPSSDQLLSYESTIK</sequence>
<dbReference type="Proteomes" id="UP000479000">
    <property type="component" value="Unassembled WGS sequence"/>
</dbReference>
<name>A0A6H5GW53_9HEMI</name>
<dbReference type="EMBL" id="CADCXU010019141">
    <property type="protein sequence ID" value="CAB0007544.1"/>
    <property type="molecule type" value="Genomic_DNA"/>
</dbReference>
<evidence type="ECO:0000313" key="1">
    <source>
        <dbReference type="EMBL" id="CAB0007544.1"/>
    </source>
</evidence>
<proteinExistence type="predicted"/>
<gene>
    <name evidence="1" type="ORF">NTEN_LOCUS12817</name>
</gene>